<protein>
    <recommendedName>
        <fullName evidence="1">Alginate export domain-containing protein</fullName>
    </recommendedName>
</protein>
<proteinExistence type="predicted"/>
<comment type="caution">
    <text evidence="2">The sequence shown here is derived from an EMBL/GenBank/DDBJ whole genome shotgun (WGS) entry which is preliminary data.</text>
</comment>
<gene>
    <name evidence="2" type="ORF">GCM10007384_20050</name>
</gene>
<dbReference type="InterPro" id="IPR053728">
    <property type="entry name" value="Alginate_Permeability_Chnl"/>
</dbReference>
<organism evidence="2 3">
    <name type="scientific">Aquimarina muelleri</name>
    <dbReference type="NCBI Taxonomy" id="279356"/>
    <lineage>
        <taxon>Bacteria</taxon>
        <taxon>Pseudomonadati</taxon>
        <taxon>Bacteroidota</taxon>
        <taxon>Flavobacteriia</taxon>
        <taxon>Flavobacteriales</taxon>
        <taxon>Flavobacteriaceae</taxon>
        <taxon>Aquimarina</taxon>
    </lineage>
</organism>
<accession>A0A918JVR8</accession>
<evidence type="ECO:0000259" key="1">
    <source>
        <dbReference type="Pfam" id="PF13372"/>
    </source>
</evidence>
<evidence type="ECO:0000313" key="2">
    <source>
        <dbReference type="EMBL" id="GGX18700.1"/>
    </source>
</evidence>
<dbReference type="Proteomes" id="UP000601108">
    <property type="component" value="Unassembled WGS sequence"/>
</dbReference>
<sequence length="420" mass="47918">MKLIKISILTFFILFFTNIHAQLKIDAEVRPRFEYRHGFKTLFPDDADPAAFVSQRTRLNAGYTMEKLNFYVSMQDVRVWGDVPQLNTTDKNGFSVHQAWGEILFNPDISLKLGRQEIMYDDHRIFGNVGWAQQARSHDAALIKYTKESFKFDLGFAFNQNEEALTGTTLTTPNTYKSIQYVWLHKDWKNFSGSFLFLNNGLQFTDTTNPDNDETRYSQTTGAHLKYKKEKFDLISNLFYQFGSDVNNNDLSAYLLSLETNYKISEQWKATLGGELQSGNDNGAPANGNNDAFTPFYGTNHKFNGLMDYFYVGNHVGNLGLIDLYIKTNIKFNPKSSLNIAAHNFMAAADMPRDNSKQLGTEIDLVYSYNLQKDINIKAGYSHLFASDGMEILKNNSDGNTNNWGWIMVTIKPTLFTTNP</sequence>
<dbReference type="AlphaFoldDB" id="A0A918JVR8"/>
<name>A0A918JVR8_9FLAO</name>
<feature type="domain" description="Alginate export" evidence="1">
    <location>
        <begin position="23"/>
        <end position="388"/>
    </location>
</feature>
<dbReference type="SUPFAM" id="SSF56935">
    <property type="entry name" value="Porins"/>
    <property type="match status" value="1"/>
</dbReference>
<keyword evidence="3" id="KW-1185">Reference proteome</keyword>
<reference evidence="2 3" key="1">
    <citation type="journal article" date="2014" name="Int. J. Syst. Evol. Microbiol.">
        <title>Complete genome sequence of Corynebacterium casei LMG S-19264T (=DSM 44701T), isolated from a smear-ripened cheese.</title>
        <authorList>
            <consortium name="US DOE Joint Genome Institute (JGI-PGF)"/>
            <person name="Walter F."/>
            <person name="Albersmeier A."/>
            <person name="Kalinowski J."/>
            <person name="Ruckert C."/>
        </authorList>
    </citation>
    <scope>NUCLEOTIDE SEQUENCE [LARGE SCALE GENOMIC DNA]</scope>
    <source>
        <strain evidence="2 3">KCTC 12285</strain>
    </source>
</reference>
<dbReference type="InterPro" id="IPR025388">
    <property type="entry name" value="Alginate_export_dom"/>
</dbReference>
<dbReference type="EMBL" id="BMWS01000012">
    <property type="protein sequence ID" value="GGX18700.1"/>
    <property type="molecule type" value="Genomic_DNA"/>
</dbReference>
<dbReference type="Pfam" id="PF13372">
    <property type="entry name" value="Alginate_exp"/>
    <property type="match status" value="1"/>
</dbReference>
<dbReference type="Gene3D" id="2.40.160.100">
    <property type="match status" value="1"/>
</dbReference>
<evidence type="ECO:0000313" key="3">
    <source>
        <dbReference type="Proteomes" id="UP000601108"/>
    </source>
</evidence>
<dbReference type="RefSeq" id="WP_035087793.1">
    <property type="nucleotide sequence ID" value="NZ_BMWS01000012.1"/>
</dbReference>